<dbReference type="PIRSF" id="PIRSF006603">
    <property type="entry name" value="DinF"/>
    <property type="match status" value="1"/>
</dbReference>
<evidence type="ECO:0000256" key="2">
    <source>
        <dbReference type="ARBA" id="ARBA00010199"/>
    </source>
</evidence>
<comment type="similarity">
    <text evidence="2">Belongs to the multi antimicrobial extrusion (MATE) (TC 2.A.66.1) family.</text>
</comment>
<accession>A0A212TDY8</accession>
<feature type="compositionally biased region" description="Pro residues" evidence="8">
    <location>
        <begin position="1"/>
        <end position="14"/>
    </location>
</feature>
<sequence length="461" mass="47438">MTPSPAADPDPTPGGTPTDAGSRAREILALAVPAFFALIAEPLFLLLDTAMIGRVSTEALAGLSVASTALMTMVGIFVFLAYGTTAVVSRRLGAGDTRGALAAGVDGVWLALLLGGATAAVTALAAPGIVELFGASAAATDEGATYLRISALGIPPMLVTLAVTGVLRGLQDTRSPLVAAVLGFGANAALNAWLIFEMGWGIAGAAWGTVIAQVGMAVGLLALLGRHVRHHRAPTSFTPRGVLTAALDGVPLLVRTLSLRGVILLTTWLAAGFGDVSLAAHQVAMTIWGFLAFALDALAIAAQALTGKALGAGDTRGTRAMTGLMTRWGVWAGVLLGVLLVLGRDLLPPLFSDDPEVQRTLATALVVVGLATPVAGIAYVLDGVLIGAGDARWLAVAQLLVLVAYLPVVWVVRELPPADIAPDRAMWWLWGAFAMFMVLRSAALLWRARGDAWMVTGAARD</sequence>
<evidence type="ECO:0000313" key="11">
    <source>
        <dbReference type="Proteomes" id="UP000198122"/>
    </source>
</evidence>
<evidence type="ECO:0000256" key="9">
    <source>
        <dbReference type="SAM" id="Phobius"/>
    </source>
</evidence>
<evidence type="ECO:0000256" key="6">
    <source>
        <dbReference type="ARBA" id="ARBA00022989"/>
    </source>
</evidence>
<evidence type="ECO:0000256" key="4">
    <source>
        <dbReference type="ARBA" id="ARBA00022475"/>
    </source>
</evidence>
<evidence type="ECO:0000256" key="5">
    <source>
        <dbReference type="ARBA" id="ARBA00022692"/>
    </source>
</evidence>
<feature type="region of interest" description="Disordered" evidence="8">
    <location>
        <begin position="1"/>
        <end position="21"/>
    </location>
</feature>
<feature type="transmembrane region" description="Helical" evidence="9">
    <location>
        <begin position="177"/>
        <end position="196"/>
    </location>
</feature>
<keyword evidence="6 9" id="KW-1133">Transmembrane helix</keyword>
<feature type="transmembrane region" description="Helical" evidence="9">
    <location>
        <begin position="27"/>
        <end position="47"/>
    </location>
</feature>
<keyword evidence="4" id="KW-1003">Cell membrane</keyword>
<reference evidence="10 11" key="1">
    <citation type="submission" date="2017-06" db="EMBL/GenBank/DDBJ databases">
        <authorList>
            <person name="Kim H.J."/>
            <person name="Triplett B.A."/>
        </authorList>
    </citation>
    <scope>NUCLEOTIDE SEQUENCE [LARGE SCALE GENOMIC DNA]</scope>
    <source>
        <strain evidence="10 11">DSM 22179</strain>
    </source>
</reference>
<gene>
    <name evidence="10" type="ORF">SAMN05445756_1079</name>
</gene>
<dbReference type="Proteomes" id="UP000198122">
    <property type="component" value="Unassembled WGS sequence"/>
</dbReference>
<dbReference type="PANTHER" id="PTHR42893:SF46">
    <property type="entry name" value="PROTEIN DETOXIFICATION 44, CHLOROPLASTIC"/>
    <property type="match status" value="1"/>
</dbReference>
<dbReference type="NCBIfam" id="TIGR00797">
    <property type="entry name" value="matE"/>
    <property type="match status" value="1"/>
</dbReference>
<proteinExistence type="inferred from homology"/>
<feature type="transmembrane region" description="Helical" evidence="9">
    <location>
        <begin position="328"/>
        <end position="347"/>
    </location>
</feature>
<dbReference type="GO" id="GO:0042910">
    <property type="term" value="F:xenobiotic transmembrane transporter activity"/>
    <property type="evidence" value="ECO:0007669"/>
    <property type="project" value="InterPro"/>
</dbReference>
<comment type="subcellular location">
    <subcellularLocation>
        <location evidence="1">Cell membrane</location>
        <topology evidence="1">Multi-pass membrane protein</topology>
    </subcellularLocation>
</comment>
<evidence type="ECO:0000256" key="8">
    <source>
        <dbReference type="SAM" id="MobiDB-lite"/>
    </source>
</evidence>
<dbReference type="InterPro" id="IPR048279">
    <property type="entry name" value="MdtK-like"/>
</dbReference>
<dbReference type="PANTHER" id="PTHR42893">
    <property type="entry name" value="PROTEIN DETOXIFICATION 44, CHLOROPLASTIC-RELATED"/>
    <property type="match status" value="1"/>
</dbReference>
<dbReference type="EMBL" id="FYEZ01000001">
    <property type="protein sequence ID" value="SNC64278.1"/>
    <property type="molecule type" value="Genomic_DNA"/>
</dbReference>
<dbReference type="InterPro" id="IPR044644">
    <property type="entry name" value="DinF-like"/>
</dbReference>
<feature type="transmembrane region" description="Helical" evidence="9">
    <location>
        <begin position="202"/>
        <end position="224"/>
    </location>
</feature>
<feature type="transmembrane region" description="Helical" evidence="9">
    <location>
        <begin position="262"/>
        <end position="281"/>
    </location>
</feature>
<feature type="transmembrane region" description="Helical" evidence="9">
    <location>
        <begin position="425"/>
        <end position="446"/>
    </location>
</feature>
<organism evidence="10 11">
    <name type="scientific">Kytococcus aerolatus</name>
    <dbReference type="NCBI Taxonomy" id="592308"/>
    <lineage>
        <taxon>Bacteria</taxon>
        <taxon>Bacillati</taxon>
        <taxon>Actinomycetota</taxon>
        <taxon>Actinomycetes</taxon>
        <taxon>Micrococcales</taxon>
        <taxon>Kytococcaceae</taxon>
        <taxon>Kytococcus</taxon>
    </lineage>
</organism>
<evidence type="ECO:0000313" key="10">
    <source>
        <dbReference type="EMBL" id="SNC64278.1"/>
    </source>
</evidence>
<evidence type="ECO:0000256" key="7">
    <source>
        <dbReference type="ARBA" id="ARBA00023136"/>
    </source>
</evidence>
<name>A0A212TDY8_9MICO</name>
<dbReference type="AlphaFoldDB" id="A0A212TDY8"/>
<dbReference type="RefSeq" id="WP_234994282.1">
    <property type="nucleotide sequence ID" value="NZ_FYEZ01000001.1"/>
</dbReference>
<evidence type="ECO:0000256" key="1">
    <source>
        <dbReference type="ARBA" id="ARBA00004651"/>
    </source>
</evidence>
<dbReference type="Pfam" id="PF01554">
    <property type="entry name" value="MatE"/>
    <property type="match status" value="2"/>
</dbReference>
<feature type="transmembrane region" description="Helical" evidence="9">
    <location>
        <begin position="287"/>
        <end position="307"/>
    </location>
</feature>
<evidence type="ECO:0000256" key="3">
    <source>
        <dbReference type="ARBA" id="ARBA00022448"/>
    </source>
</evidence>
<dbReference type="GO" id="GO:0005886">
    <property type="term" value="C:plasma membrane"/>
    <property type="evidence" value="ECO:0007669"/>
    <property type="project" value="UniProtKB-SubCell"/>
</dbReference>
<keyword evidence="7 9" id="KW-0472">Membrane</keyword>
<feature type="transmembrane region" description="Helical" evidence="9">
    <location>
        <begin position="359"/>
        <end position="381"/>
    </location>
</feature>
<keyword evidence="5 9" id="KW-0812">Transmembrane</keyword>
<feature type="transmembrane region" description="Helical" evidence="9">
    <location>
        <begin position="59"/>
        <end position="88"/>
    </location>
</feature>
<protein>
    <submittedName>
        <fullName evidence="10">Putative efflux protein, MATE family</fullName>
    </submittedName>
</protein>
<feature type="transmembrane region" description="Helical" evidence="9">
    <location>
        <begin position="146"/>
        <end position="170"/>
    </location>
</feature>
<dbReference type="CDD" id="cd13136">
    <property type="entry name" value="MATE_DinF_like"/>
    <property type="match status" value="1"/>
</dbReference>
<keyword evidence="3" id="KW-0813">Transport</keyword>
<dbReference type="GO" id="GO:0015297">
    <property type="term" value="F:antiporter activity"/>
    <property type="evidence" value="ECO:0007669"/>
    <property type="project" value="InterPro"/>
</dbReference>
<dbReference type="InterPro" id="IPR002528">
    <property type="entry name" value="MATE_fam"/>
</dbReference>
<feature type="transmembrane region" description="Helical" evidence="9">
    <location>
        <begin position="100"/>
        <end position="126"/>
    </location>
</feature>
<keyword evidence="11" id="KW-1185">Reference proteome</keyword>
<feature type="transmembrane region" description="Helical" evidence="9">
    <location>
        <begin position="393"/>
        <end position="413"/>
    </location>
</feature>